<sequence>MNRTKWSPLYKSEDWWAVWLGLLLSVIYMKKSKSRFLMFATIIVSVPLVLWCLNTLIQSGYFGPIVQKIYTENRDASAIFWTDTETSPE</sequence>
<organism evidence="3 4">
    <name type="scientific">Mastigocoleus testarum BC008</name>
    <dbReference type="NCBI Taxonomy" id="371196"/>
    <lineage>
        <taxon>Bacteria</taxon>
        <taxon>Bacillati</taxon>
        <taxon>Cyanobacteriota</taxon>
        <taxon>Cyanophyceae</taxon>
        <taxon>Nostocales</taxon>
        <taxon>Hapalosiphonaceae</taxon>
        <taxon>Mastigocoleus</taxon>
    </lineage>
</organism>
<name>A0A0V7ZUW9_9CYAN</name>
<evidence type="ECO:0000256" key="1">
    <source>
        <dbReference type="SAM" id="Phobius"/>
    </source>
</evidence>
<dbReference type="EMBL" id="LMTZ01000119">
    <property type="protein sequence ID" value="KST64564.1"/>
    <property type="molecule type" value="Genomic_DNA"/>
</dbReference>
<comment type="caution">
    <text evidence="3">The sequence shown here is derived from an EMBL/GenBank/DDBJ whole genome shotgun (WGS) entry which is preliminary data.</text>
</comment>
<dbReference type="EMBL" id="LMTZ01000063">
    <property type="protein sequence ID" value="KST68460.1"/>
    <property type="molecule type" value="Genomic_DNA"/>
</dbReference>
<evidence type="ECO:0000313" key="3">
    <source>
        <dbReference type="EMBL" id="KST68460.1"/>
    </source>
</evidence>
<reference evidence="3 4" key="1">
    <citation type="journal article" date="2015" name="Genome Announc.">
        <title>Draft Genome of the Euendolithic (true boring) Cyanobacterium Mastigocoleus testarum strain BC008.</title>
        <authorList>
            <person name="Guida B.S."/>
            <person name="Garcia-Pichel F."/>
        </authorList>
    </citation>
    <scope>NUCLEOTIDE SEQUENCE [LARGE SCALE GENOMIC DNA]</scope>
    <source>
        <strain evidence="3 4">BC008</strain>
    </source>
</reference>
<evidence type="ECO:0000313" key="4">
    <source>
        <dbReference type="Proteomes" id="UP000053372"/>
    </source>
</evidence>
<accession>A0A0V7ZUW9</accession>
<keyword evidence="1" id="KW-0812">Transmembrane</keyword>
<feature type="transmembrane region" description="Helical" evidence="1">
    <location>
        <begin position="12"/>
        <end position="29"/>
    </location>
</feature>
<keyword evidence="4" id="KW-1185">Reference proteome</keyword>
<dbReference type="AlphaFoldDB" id="A0A0V7ZUW9"/>
<keyword evidence="1" id="KW-0472">Membrane</keyword>
<feature type="transmembrane region" description="Helical" evidence="1">
    <location>
        <begin position="36"/>
        <end position="57"/>
    </location>
</feature>
<dbReference type="RefSeq" id="WP_027846390.1">
    <property type="nucleotide sequence ID" value="NZ_LMTZ01000063.1"/>
</dbReference>
<evidence type="ECO:0000313" key="2">
    <source>
        <dbReference type="EMBL" id="KST64564.1"/>
    </source>
</evidence>
<dbReference type="OrthoDB" id="9766798at2"/>
<keyword evidence="1" id="KW-1133">Transmembrane helix</keyword>
<dbReference type="Proteomes" id="UP000053372">
    <property type="component" value="Unassembled WGS sequence"/>
</dbReference>
<proteinExistence type="predicted"/>
<protein>
    <submittedName>
        <fullName evidence="3">Uncharacterized protein</fullName>
    </submittedName>
</protein>
<gene>
    <name evidence="3" type="ORF">BC008_00895</name>
    <name evidence="2" type="ORF">BC008_18220</name>
</gene>